<reference evidence="3" key="2">
    <citation type="journal article" date="2017" name="J. Anim. Genet.">
        <title>Multiple reference genome sequences of hot pepper reveal the massive evolution of plant disease resistance genes by retroduplication.</title>
        <authorList>
            <person name="Kim S."/>
            <person name="Park J."/>
            <person name="Yeom S.-I."/>
            <person name="Kim Y.-M."/>
            <person name="Seo E."/>
            <person name="Kim K.-T."/>
            <person name="Kim M.-S."/>
            <person name="Lee J.M."/>
            <person name="Cheong K."/>
            <person name="Shin H.-S."/>
            <person name="Kim S.-B."/>
            <person name="Han K."/>
            <person name="Lee J."/>
            <person name="Park M."/>
            <person name="Lee H.-A."/>
            <person name="Lee H.-Y."/>
            <person name="Lee Y."/>
            <person name="Oh S."/>
            <person name="Lee J.H."/>
            <person name="Choi E."/>
            <person name="Choi E."/>
            <person name="Lee S.E."/>
            <person name="Jeon J."/>
            <person name="Kim H."/>
            <person name="Choi G."/>
            <person name="Song H."/>
            <person name="Lee J."/>
            <person name="Lee S.-C."/>
            <person name="Kwon J.-K."/>
            <person name="Lee H.-Y."/>
            <person name="Koo N."/>
            <person name="Hong Y."/>
            <person name="Kim R.W."/>
            <person name="Kang W.-H."/>
            <person name="Huh J.H."/>
            <person name="Kang B.-C."/>
            <person name="Yang T.-J."/>
            <person name="Lee Y.-H."/>
            <person name="Bennetzen J.L."/>
            <person name="Choi D."/>
        </authorList>
    </citation>
    <scope>NUCLEOTIDE SEQUENCE [LARGE SCALE GENOMIC DNA]</scope>
    <source>
        <strain evidence="3">cv. PBC81</strain>
    </source>
</reference>
<keyword evidence="3" id="KW-1185">Reference proteome</keyword>
<name>A0A2G2VXX1_CAPBA</name>
<gene>
    <name evidence="2" type="ORF">CQW23_21384</name>
</gene>
<protein>
    <recommendedName>
        <fullName evidence="4">Retrotransposon Copia-like N-terminal domain-containing protein</fullName>
    </recommendedName>
</protein>
<dbReference type="Proteomes" id="UP000224567">
    <property type="component" value="Unassembled WGS sequence"/>
</dbReference>
<accession>A0A2G2VXX1</accession>
<comment type="caution">
    <text evidence="2">The sequence shown here is derived from an EMBL/GenBank/DDBJ whole genome shotgun (WGS) entry which is preliminary data.</text>
</comment>
<dbReference type="AlphaFoldDB" id="A0A2G2VXX1"/>
<evidence type="ECO:0000313" key="2">
    <source>
        <dbReference type="EMBL" id="PHT37811.1"/>
    </source>
</evidence>
<dbReference type="OrthoDB" id="1845088at2759"/>
<sequence>MDINVSSSLSPSSLHQLITICSIKLKPSNYLVWRTSILQLIMQTLKVTAIITDEAPSETIEDAAGEPTPNPKFAEWEERDVLVRHKYGRVLRIPTYNYKPEDADEPHSKSTVAFVAQKSQGRGRGNYYRGRGNRGSMPDLWNK</sequence>
<dbReference type="EMBL" id="MLFT02000009">
    <property type="protein sequence ID" value="PHT37811.1"/>
    <property type="molecule type" value="Genomic_DNA"/>
</dbReference>
<evidence type="ECO:0000313" key="3">
    <source>
        <dbReference type="Proteomes" id="UP000224567"/>
    </source>
</evidence>
<evidence type="ECO:0000256" key="1">
    <source>
        <dbReference type="SAM" id="MobiDB-lite"/>
    </source>
</evidence>
<feature type="compositionally biased region" description="Basic and acidic residues" evidence="1">
    <location>
        <begin position="99"/>
        <end position="108"/>
    </location>
</feature>
<feature type="region of interest" description="Disordered" evidence="1">
    <location>
        <begin position="98"/>
        <end position="143"/>
    </location>
</feature>
<evidence type="ECO:0008006" key="4">
    <source>
        <dbReference type="Google" id="ProtNLM"/>
    </source>
</evidence>
<reference evidence="2 3" key="1">
    <citation type="journal article" date="2017" name="Genome Biol.">
        <title>New reference genome sequences of hot pepper reveal the massive evolution of plant disease-resistance genes by retroduplication.</title>
        <authorList>
            <person name="Kim S."/>
            <person name="Park J."/>
            <person name="Yeom S.I."/>
            <person name="Kim Y.M."/>
            <person name="Seo E."/>
            <person name="Kim K.T."/>
            <person name="Kim M.S."/>
            <person name="Lee J.M."/>
            <person name="Cheong K."/>
            <person name="Shin H.S."/>
            <person name="Kim S.B."/>
            <person name="Han K."/>
            <person name="Lee J."/>
            <person name="Park M."/>
            <person name="Lee H.A."/>
            <person name="Lee H.Y."/>
            <person name="Lee Y."/>
            <person name="Oh S."/>
            <person name="Lee J.H."/>
            <person name="Choi E."/>
            <person name="Choi E."/>
            <person name="Lee S.E."/>
            <person name="Jeon J."/>
            <person name="Kim H."/>
            <person name="Choi G."/>
            <person name="Song H."/>
            <person name="Lee J."/>
            <person name="Lee S.C."/>
            <person name="Kwon J.K."/>
            <person name="Lee H.Y."/>
            <person name="Koo N."/>
            <person name="Hong Y."/>
            <person name="Kim R.W."/>
            <person name="Kang W.H."/>
            <person name="Huh J.H."/>
            <person name="Kang B.C."/>
            <person name="Yang T.J."/>
            <person name="Lee Y.H."/>
            <person name="Bennetzen J.L."/>
            <person name="Choi D."/>
        </authorList>
    </citation>
    <scope>NUCLEOTIDE SEQUENCE [LARGE SCALE GENOMIC DNA]</scope>
    <source>
        <strain evidence="3">cv. PBC81</strain>
    </source>
</reference>
<proteinExistence type="predicted"/>
<organism evidence="2 3">
    <name type="scientific">Capsicum baccatum</name>
    <name type="common">Peruvian pepper</name>
    <dbReference type="NCBI Taxonomy" id="33114"/>
    <lineage>
        <taxon>Eukaryota</taxon>
        <taxon>Viridiplantae</taxon>
        <taxon>Streptophyta</taxon>
        <taxon>Embryophyta</taxon>
        <taxon>Tracheophyta</taxon>
        <taxon>Spermatophyta</taxon>
        <taxon>Magnoliopsida</taxon>
        <taxon>eudicotyledons</taxon>
        <taxon>Gunneridae</taxon>
        <taxon>Pentapetalae</taxon>
        <taxon>asterids</taxon>
        <taxon>lamiids</taxon>
        <taxon>Solanales</taxon>
        <taxon>Solanaceae</taxon>
        <taxon>Solanoideae</taxon>
        <taxon>Capsiceae</taxon>
        <taxon>Capsicum</taxon>
    </lineage>
</organism>